<dbReference type="InterPro" id="IPR050515">
    <property type="entry name" value="Beta-lactam/transpept"/>
</dbReference>
<reference evidence="3 4" key="1">
    <citation type="submission" date="2020-08" db="EMBL/GenBank/DDBJ databases">
        <title>Genomic Encyclopedia of Type Strains, Phase III (KMG-III): the genomes of soil and plant-associated and newly described type strains.</title>
        <authorList>
            <person name="Whitman W."/>
        </authorList>
    </citation>
    <scope>NUCLEOTIDE SEQUENCE [LARGE SCALE GENOMIC DNA]</scope>
    <source>
        <strain evidence="3 4">CECT 3313</strain>
    </source>
</reference>
<comment type="caution">
    <text evidence="3">The sequence shown here is derived from an EMBL/GenBank/DDBJ whole genome shotgun (WGS) entry which is preliminary data.</text>
</comment>
<keyword evidence="4" id="KW-1185">Reference proteome</keyword>
<accession>A0A7W9PU18</accession>
<name>A0A7W9PU18_9ACTN</name>
<dbReference type="GO" id="GO:0005886">
    <property type="term" value="C:plasma membrane"/>
    <property type="evidence" value="ECO:0007669"/>
    <property type="project" value="TreeGrafter"/>
</dbReference>
<dbReference type="Pfam" id="PF05223">
    <property type="entry name" value="MecA_N"/>
    <property type="match status" value="1"/>
</dbReference>
<dbReference type="InterPro" id="IPR001460">
    <property type="entry name" value="PCN-bd_Tpept"/>
</dbReference>
<dbReference type="PANTHER" id="PTHR30627">
    <property type="entry name" value="PEPTIDOGLYCAN D,D-TRANSPEPTIDASE"/>
    <property type="match status" value="1"/>
</dbReference>
<dbReference type="GO" id="GO:0071555">
    <property type="term" value="P:cell wall organization"/>
    <property type="evidence" value="ECO:0007669"/>
    <property type="project" value="TreeGrafter"/>
</dbReference>
<evidence type="ECO:0000313" key="4">
    <source>
        <dbReference type="Proteomes" id="UP000585836"/>
    </source>
</evidence>
<dbReference type="Gene3D" id="3.40.710.10">
    <property type="entry name" value="DD-peptidase/beta-lactamase superfamily"/>
    <property type="match status" value="1"/>
</dbReference>
<dbReference type="Proteomes" id="UP000585836">
    <property type="component" value="Unassembled WGS sequence"/>
</dbReference>
<dbReference type="PANTHER" id="PTHR30627:SF24">
    <property type="entry name" value="PENICILLIN-BINDING PROTEIN 4B"/>
    <property type="match status" value="1"/>
</dbReference>
<evidence type="ECO:0000313" key="3">
    <source>
        <dbReference type="EMBL" id="MBB5927983.1"/>
    </source>
</evidence>
<dbReference type="EMBL" id="JACHJK010000005">
    <property type="protein sequence ID" value="MBB5927983.1"/>
    <property type="molecule type" value="Genomic_DNA"/>
</dbReference>
<feature type="domain" description="NTF2-like N-terminal transpeptidase" evidence="2">
    <location>
        <begin position="55"/>
        <end position="162"/>
    </location>
</feature>
<dbReference type="InterPro" id="IPR007887">
    <property type="entry name" value="MecA_N"/>
</dbReference>
<dbReference type="GO" id="GO:0071972">
    <property type="term" value="F:peptidoglycan L,D-transpeptidase activity"/>
    <property type="evidence" value="ECO:0007669"/>
    <property type="project" value="TreeGrafter"/>
</dbReference>
<evidence type="ECO:0008006" key="5">
    <source>
        <dbReference type="Google" id="ProtNLM"/>
    </source>
</evidence>
<dbReference type="Pfam" id="PF00905">
    <property type="entry name" value="Transpeptidase"/>
    <property type="match status" value="1"/>
</dbReference>
<evidence type="ECO:0000259" key="1">
    <source>
        <dbReference type="Pfam" id="PF00905"/>
    </source>
</evidence>
<dbReference type="InterPro" id="IPR012338">
    <property type="entry name" value="Beta-lactam/transpept-like"/>
</dbReference>
<dbReference type="AlphaFoldDB" id="A0A7W9PU18"/>
<protein>
    <recommendedName>
        <fullName evidence="5">Penicillin-binding protein</fullName>
    </recommendedName>
</protein>
<gene>
    <name evidence="3" type="ORF">FHS34_003446</name>
</gene>
<dbReference type="RefSeq" id="WP_184966028.1">
    <property type="nucleotide sequence ID" value="NZ_JACHJK010000005.1"/>
</dbReference>
<organism evidence="3 4">
    <name type="scientific">Streptomyces echinatus</name>
    <dbReference type="NCBI Taxonomy" id="67293"/>
    <lineage>
        <taxon>Bacteria</taxon>
        <taxon>Bacillati</taxon>
        <taxon>Actinomycetota</taxon>
        <taxon>Actinomycetes</taxon>
        <taxon>Kitasatosporales</taxon>
        <taxon>Streptomycetaceae</taxon>
        <taxon>Streptomyces</taxon>
    </lineage>
</organism>
<dbReference type="GO" id="GO:0046677">
    <property type="term" value="P:response to antibiotic"/>
    <property type="evidence" value="ECO:0007669"/>
    <property type="project" value="InterPro"/>
</dbReference>
<evidence type="ECO:0000259" key="2">
    <source>
        <dbReference type="Pfam" id="PF05223"/>
    </source>
</evidence>
<dbReference type="SUPFAM" id="SSF56601">
    <property type="entry name" value="beta-lactamase/transpeptidase-like"/>
    <property type="match status" value="1"/>
</dbReference>
<proteinExistence type="predicted"/>
<sequence length="544" mass="55690">MRNGVKAAVIGGVCVTLLGGAGYGVYTFGSALSGDGGTGGAAAVETGPPSGSEVKETTGAFFAAWEKGDAAAAASYTNFPEAARELLTAYGGDAHIGGVRIAPGRATGDTVPFTVRATVSYGGTSHPLSYRSALTVVRGETSHRALVDWQPSVVHPRLHKGDTLTTGTSAAPEIEAVDRDGTVLTRRKYPSLGPVLDELRRRYGDKTGGRPGVELVIRHQTAADGSQAADTTLLTLAEGRPGKLPTTLSASAQAAAEKAVLKYPESSVVAVKPSTGEILALANNRRDAFDAALLGERAPGSTMKIISAATLIDNGLTTANGPAPCPSDAMSEGQTFHNLKGLEPDGHATLSESFARSCNTAFIKFADEVKVDSLTREAEDRFGLGRDNWQIGVPSFDGRVPAAGGPDTAAALIGQGQVQMSPLNMASVTATAMSGAFRQPVVVPLKLDGREPARARGLSSATVQQLRAMMSRTAHSGTAAGVMARLGGDVGAKTGSAEVDGEARPDSWFAGYRDDMAAAALVQDGGHGIDAAGPIVASVLRNGG</sequence>
<feature type="domain" description="Penicillin-binding protein transpeptidase" evidence="1">
    <location>
        <begin position="267"/>
        <end position="540"/>
    </location>
</feature>
<dbReference type="GO" id="GO:0008658">
    <property type="term" value="F:penicillin binding"/>
    <property type="evidence" value="ECO:0007669"/>
    <property type="project" value="InterPro"/>
</dbReference>